<evidence type="ECO:0000313" key="1">
    <source>
        <dbReference type="EMBL" id="KAJ9122729.1"/>
    </source>
</evidence>
<keyword evidence="2" id="KW-1185">Reference proteome</keyword>
<protein>
    <submittedName>
        <fullName evidence="1">Uncharacterized protein</fullName>
    </submittedName>
</protein>
<name>A0ACC2XH70_9TREE</name>
<dbReference type="EMBL" id="JASBWV010000014">
    <property type="protein sequence ID" value="KAJ9122729.1"/>
    <property type="molecule type" value="Genomic_DNA"/>
</dbReference>
<sequence length="379" mass="43064">MSVQDPLRPEGWIPAEDPNHEAYDLGVSPAEIRQRLEYYSDLTNLRGLENDPELELQLAAYEYALSEYHHSQSQSQSHSRSAGSGKGAEDEVGEVDLVQNSQGRYLVQRWSGGTVCDMTGRPRRIEIQFHCRMGGVDEISSIKEIATCQYLMTIHSPHLCSLPGFHIPTIDDEPSRPITCREIRDDIDQHDELTTTGTHSHKGGKNEHGQAQSGHPDSQAFPRGYPVQPHGAQWHAHHQTSQGGRVIYENPTENTAEDDTSPSSSLSPPYVVVDPGPAKKRKSAKAAQADTMDEQSRKSWLAEQRAAKIAMREKLAVVEEEIQRARQELWDARWDVRFVRRFGWVMGVDEAEYREWWEALMDEQEEEIEKEKEGRKMKV</sequence>
<evidence type="ECO:0000313" key="2">
    <source>
        <dbReference type="Proteomes" id="UP001234202"/>
    </source>
</evidence>
<accession>A0ACC2XH70</accession>
<comment type="caution">
    <text evidence="1">The sequence shown here is derived from an EMBL/GenBank/DDBJ whole genome shotgun (WGS) entry which is preliminary data.</text>
</comment>
<organism evidence="1 2">
    <name type="scientific">Naganishia onofrii</name>
    <dbReference type="NCBI Taxonomy" id="1851511"/>
    <lineage>
        <taxon>Eukaryota</taxon>
        <taxon>Fungi</taxon>
        <taxon>Dikarya</taxon>
        <taxon>Basidiomycota</taxon>
        <taxon>Agaricomycotina</taxon>
        <taxon>Tremellomycetes</taxon>
        <taxon>Filobasidiales</taxon>
        <taxon>Filobasidiaceae</taxon>
        <taxon>Naganishia</taxon>
    </lineage>
</organism>
<proteinExistence type="predicted"/>
<dbReference type="Proteomes" id="UP001234202">
    <property type="component" value="Unassembled WGS sequence"/>
</dbReference>
<reference evidence="1" key="1">
    <citation type="submission" date="2023-04" db="EMBL/GenBank/DDBJ databases">
        <title>Draft Genome sequencing of Naganishia species isolated from polar environments using Oxford Nanopore Technology.</title>
        <authorList>
            <person name="Leo P."/>
            <person name="Venkateswaran K."/>
        </authorList>
    </citation>
    <scope>NUCLEOTIDE SEQUENCE</scope>
    <source>
        <strain evidence="1">DBVPG 5303</strain>
    </source>
</reference>
<gene>
    <name evidence="1" type="ORF">QFC24_004158</name>
</gene>